<evidence type="ECO:0000256" key="1">
    <source>
        <dbReference type="SAM" id="Phobius"/>
    </source>
</evidence>
<keyword evidence="1" id="KW-0812">Transmembrane</keyword>
<accession>E8N746</accession>
<dbReference type="KEGG" id="mts:MTES_1299"/>
<reference evidence="2 3" key="1">
    <citation type="journal article" date="2011" name="J. Bacteriol.">
        <title>Genome sequence of Microbacterium testaceum StLB037, an N-acylhomoserine lactone-degrading bacterium isolated from potato leaves.</title>
        <authorList>
            <person name="Morohoshi T."/>
            <person name="Wang W.-Z."/>
            <person name="Someya N."/>
            <person name="Ikeda T."/>
        </authorList>
    </citation>
    <scope>NUCLEOTIDE SEQUENCE [LARGE SCALE GENOMIC DNA]</scope>
    <source>
        <strain evidence="2 3">StLB037</strain>
    </source>
</reference>
<evidence type="ECO:0000313" key="3">
    <source>
        <dbReference type="Proteomes" id="UP000008975"/>
    </source>
</evidence>
<keyword evidence="1" id="KW-1133">Transmembrane helix</keyword>
<protein>
    <submittedName>
        <fullName evidence="2">ABC-type metal ion transport system, periplasmic component/surface adhesin</fullName>
    </submittedName>
</protein>
<dbReference type="HOGENOM" id="CLU_1433036_0_0_11"/>
<dbReference type="STRING" id="979556.MTES_1299"/>
<name>E8N746_MICTS</name>
<sequence length="189" mass="19849">MVGRKPEAMSQDVALDPRGIRRHLLTVLAILWALAAPPLVWWLGLVLWREAASCDPPSPPATISLTCALVFLAVGAGVVPVLIAAKARRWMPWVALLPSLGVLAVYTMIMIPAMTFGLSGHPDRVADAIPDVFVSYAPSLAVAGSAAVSLLANKSLRGMFVALSSWALVITALALWAAFATQAACGVGR</sequence>
<organism evidence="2 3">
    <name type="scientific">Microbacterium testaceum (strain StLB037)</name>
    <dbReference type="NCBI Taxonomy" id="979556"/>
    <lineage>
        <taxon>Bacteria</taxon>
        <taxon>Bacillati</taxon>
        <taxon>Actinomycetota</taxon>
        <taxon>Actinomycetes</taxon>
        <taxon>Micrococcales</taxon>
        <taxon>Microbacteriaceae</taxon>
        <taxon>Microbacterium</taxon>
    </lineage>
</organism>
<feature type="transmembrane region" description="Helical" evidence="1">
    <location>
        <begin position="159"/>
        <end position="179"/>
    </location>
</feature>
<dbReference type="Proteomes" id="UP000008975">
    <property type="component" value="Chromosome"/>
</dbReference>
<feature type="transmembrane region" description="Helical" evidence="1">
    <location>
        <begin position="133"/>
        <end position="152"/>
    </location>
</feature>
<keyword evidence="1" id="KW-0472">Membrane</keyword>
<evidence type="ECO:0000313" key="2">
    <source>
        <dbReference type="EMBL" id="BAJ74263.1"/>
    </source>
</evidence>
<gene>
    <name evidence="2" type="ordered locus">MTES_1299</name>
</gene>
<dbReference type="AlphaFoldDB" id="E8N746"/>
<proteinExistence type="predicted"/>
<dbReference type="EMBL" id="AP012052">
    <property type="protein sequence ID" value="BAJ74263.1"/>
    <property type="molecule type" value="Genomic_DNA"/>
</dbReference>
<feature type="transmembrane region" description="Helical" evidence="1">
    <location>
        <begin position="90"/>
        <end position="113"/>
    </location>
</feature>
<feature type="transmembrane region" description="Helical" evidence="1">
    <location>
        <begin position="24"/>
        <end position="43"/>
    </location>
</feature>
<reference key="2">
    <citation type="submission" date="2011-02" db="EMBL/GenBank/DDBJ databases">
        <title>Genome sequence of Microbacterium testaceum StLB037.</title>
        <authorList>
            <person name="Morohoshi T."/>
            <person name="Wang W.Z."/>
            <person name="Someya N."/>
            <person name="Ikeda T."/>
        </authorList>
    </citation>
    <scope>NUCLEOTIDE SEQUENCE</scope>
    <source>
        <strain>StLB037</strain>
    </source>
</reference>
<feature type="transmembrane region" description="Helical" evidence="1">
    <location>
        <begin position="63"/>
        <end position="83"/>
    </location>
</feature>